<dbReference type="Proteomes" id="UP001186944">
    <property type="component" value="Unassembled WGS sequence"/>
</dbReference>
<reference evidence="3" key="1">
    <citation type="submission" date="2019-08" db="EMBL/GenBank/DDBJ databases">
        <title>The improved chromosome-level genome for the pearl oyster Pinctada fucata martensii using PacBio sequencing and Hi-C.</title>
        <authorList>
            <person name="Zheng Z."/>
        </authorList>
    </citation>
    <scope>NUCLEOTIDE SEQUENCE</scope>
    <source>
        <strain evidence="3">ZZ-2019</strain>
        <tissue evidence="3">Adductor muscle</tissue>
    </source>
</reference>
<sequence length="131" mass="14940">MTSRDNKPLVLKDISITHDGMKLITFACDTIVEEYEDDMMALFRKNPSDVDKQICVDTAEVCTDDDMNVPMPEPGPVREDPPPDPMDKKEEDDDDLDEEENENDTTEDDDDFVDLPDINDNSLNDLNKDEL</sequence>
<keyword evidence="4" id="KW-1185">Reference proteome</keyword>
<feature type="region of interest" description="Disordered" evidence="1">
    <location>
        <begin position="63"/>
        <end position="131"/>
    </location>
</feature>
<feature type="domain" description="DUF3456" evidence="2">
    <location>
        <begin position="17"/>
        <end position="62"/>
    </location>
</feature>
<gene>
    <name evidence="3" type="ORF">FSP39_019762</name>
</gene>
<dbReference type="InterPro" id="IPR021852">
    <property type="entry name" value="DUF3456"/>
</dbReference>
<accession>A0AA88YAN9</accession>
<dbReference type="Pfam" id="PF11938">
    <property type="entry name" value="DUF3456"/>
    <property type="match status" value="1"/>
</dbReference>
<proteinExistence type="predicted"/>
<evidence type="ECO:0000313" key="3">
    <source>
        <dbReference type="EMBL" id="KAK3098470.1"/>
    </source>
</evidence>
<name>A0AA88YAN9_PINIB</name>
<feature type="compositionally biased region" description="Basic and acidic residues" evidence="1">
    <location>
        <begin position="76"/>
        <end position="89"/>
    </location>
</feature>
<comment type="caution">
    <text evidence="3">The sequence shown here is derived from an EMBL/GenBank/DDBJ whole genome shotgun (WGS) entry which is preliminary data.</text>
</comment>
<evidence type="ECO:0000256" key="1">
    <source>
        <dbReference type="SAM" id="MobiDB-lite"/>
    </source>
</evidence>
<dbReference type="AlphaFoldDB" id="A0AA88YAN9"/>
<evidence type="ECO:0000313" key="4">
    <source>
        <dbReference type="Proteomes" id="UP001186944"/>
    </source>
</evidence>
<dbReference type="EMBL" id="VSWD01000007">
    <property type="protein sequence ID" value="KAK3098470.1"/>
    <property type="molecule type" value="Genomic_DNA"/>
</dbReference>
<organism evidence="3 4">
    <name type="scientific">Pinctada imbricata</name>
    <name type="common">Atlantic pearl-oyster</name>
    <name type="synonym">Pinctada martensii</name>
    <dbReference type="NCBI Taxonomy" id="66713"/>
    <lineage>
        <taxon>Eukaryota</taxon>
        <taxon>Metazoa</taxon>
        <taxon>Spiralia</taxon>
        <taxon>Lophotrochozoa</taxon>
        <taxon>Mollusca</taxon>
        <taxon>Bivalvia</taxon>
        <taxon>Autobranchia</taxon>
        <taxon>Pteriomorphia</taxon>
        <taxon>Pterioida</taxon>
        <taxon>Pterioidea</taxon>
        <taxon>Pteriidae</taxon>
        <taxon>Pinctada</taxon>
    </lineage>
</organism>
<feature type="compositionally biased region" description="Acidic residues" evidence="1">
    <location>
        <begin position="90"/>
        <end position="114"/>
    </location>
</feature>
<protein>
    <recommendedName>
        <fullName evidence="2">DUF3456 domain-containing protein</fullName>
    </recommendedName>
</protein>
<evidence type="ECO:0000259" key="2">
    <source>
        <dbReference type="Pfam" id="PF11938"/>
    </source>
</evidence>